<name>A0A8H5I0B4_9AGAR</name>
<feature type="region of interest" description="Disordered" evidence="1">
    <location>
        <begin position="51"/>
        <end position="75"/>
    </location>
</feature>
<organism evidence="2 3">
    <name type="scientific">Collybiopsis confluens</name>
    <dbReference type="NCBI Taxonomy" id="2823264"/>
    <lineage>
        <taxon>Eukaryota</taxon>
        <taxon>Fungi</taxon>
        <taxon>Dikarya</taxon>
        <taxon>Basidiomycota</taxon>
        <taxon>Agaricomycotina</taxon>
        <taxon>Agaricomycetes</taxon>
        <taxon>Agaricomycetidae</taxon>
        <taxon>Agaricales</taxon>
        <taxon>Marasmiineae</taxon>
        <taxon>Omphalotaceae</taxon>
        <taxon>Collybiopsis</taxon>
    </lineage>
</organism>
<sequence length="130" mass="13687">MSIALPPGIYTITNGSGQTVVDADAEGGKLALSNESSGALNQQWIISGDGTIKSSSSDHHASATTGSSSTISRSKTDMPWTIQVQSTGSDNSFTGYITTTDGKNYHWAHDGNDISLQNKPTTTQWTFTSV</sequence>
<dbReference type="InterPro" id="IPR035992">
    <property type="entry name" value="Ricin_B-like_lectins"/>
</dbReference>
<comment type="caution">
    <text evidence="2">The sequence shown here is derived from an EMBL/GenBank/DDBJ whole genome shotgun (WGS) entry which is preliminary data.</text>
</comment>
<reference evidence="2 3" key="1">
    <citation type="journal article" date="2020" name="ISME J.">
        <title>Uncovering the hidden diversity of litter-decomposition mechanisms in mushroom-forming fungi.</title>
        <authorList>
            <person name="Floudas D."/>
            <person name="Bentzer J."/>
            <person name="Ahren D."/>
            <person name="Johansson T."/>
            <person name="Persson P."/>
            <person name="Tunlid A."/>
        </authorList>
    </citation>
    <scope>NUCLEOTIDE SEQUENCE [LARGE SCALE GENOMIC DNA]</scope>
    <source>
        <strain evidence="2 3">CBS 406.79</strain>
    </source>
</reference>
<dbReference type="EMBL" id="JAACJN010000004">
    <property type="protein sequence ID" value="KAF5392725.1"/>
    <property type="molecule type" value="Genomic_DNA"/>
</dbReference>
<dbReference type="Proteomes" id="UP000518752">
    <property type="component" value="Unassembled WGS sequence"/>
</dbReference>
<dbReference type="SUPFAM" id="SSF50370">
    <property type="entry name" value="Ricin B-like lectins"/>
    <property type="match status" value="1"/>
</dbReference>
<feature type="compositionally biased region" description="Low complexity" evidence="1">
    <location>
        <begin position="62"/>
        <end position="73"/>
    </location>
</feature>
<evidence type="ECO:0000313" key="2">
    <source>
        <dbReference type="EMBL" id="KAF5392725.1"/>
    </source>
</evidence>
<protein>
    <recommendedName>
        <fullName evidence="4">Ricin B lectin domain-containing protein</fullName>
    </recommendedName>
</protein>
<accession>A0A8H5I0B4</accession>
<gene>
    <name evidence="2" type="ORF">D9757_000944</name>
</gene>
<evidence type="ECO:0000256" key="1">
    <source>
        <dbReference type="SAM" id="MobiDB-lite"/>
    </source>
</evidence>
<evidence type="ECO:0008006" key="4">
    <source>
        <dbReference type="Google" id="ProtNLM"/>
    </source>
</evidence>
<proteinExistence type="predicted"/>
<dbReference type="AlphaFoldDB" id="A0A8H5I0B4"/>
<evidence type="ECO:0000313" key="3">
    <source>
        <dbReference type="Proteomes" id="UP000518752"/>
    </source>
</evidence>
<keyword evidence="3" id="KW-1185">Reference proteome</keyword>
<dbReference type="Gene3D" id="2.80.10.50">
    <property type="match status" value="1"/>
</dbReference>
<dbReference type="OrthoDB" id="3051478at2759"/>